<proteinExistence type="predicted"/>
<dbReference type="Pfam" id="PF00089">
    <property type="entry name" value="Trypsin"/>
    <property type="match status" value="1"/>
</dbReference>
<evidence type="ECO:0000313" key="4">
    <source>
        <dbReference type="Proteomes" id="UP001177670"/>
    </source>
</evidence>
<accession>A0AA40FT40</accession>
<feature type="domain" description="Peptidase S1" evidence="2">
    <location>
        <begin position="66"/>
        <end position="365"/>
    </location>
</feature>
<organism evidence="3 4">
    <name type="scientific">Melipona bicolor</name>
    <dbReference type="NCBI Taxonomy" id="60889"/>
    <lineage>
        <taxon>Eukaryota</taxon>
        <taxon>Metazoa</taxon>
        <taxon>Ecdysozoa</taxon>
        <taxon>Arthropoda</taxon>
        <taxon>Hexapoda</taxon>
        <taxon>Insecta</taxon>
        <taxon>Pterygota</taxon>
        <taxon>Neoptera</taxon>
        <taxon>Endopterygota</taxon>
        <taxon>Hymenoptera</taxon>
        <taxon>Apocrita</taxon>
        <taxon>Aculeata</taxon>
        <taxon>Apoidea</taxon>
        <taxon>Anthophila</taxon>
        <taxon>Apidae</taxon>
        <taxon>Melipona</taxon>
    </lineage>
</organism>
<dbReference type="InterPro" id="IPR001254">
    <property type="entry name" value="Trypsin_dom"/>
</dbReference>
<dbReference type="PROSITE" id="PS00134">
    <property type="entry name" value="TRYPSIN_HIS"/>
    <property type="match status" value="1"/>
</dbReference>
<dbReference type="InterPro" id="IPR035976">
    <property type="entry name" value="Sushi/SCR/CCP_sf"/>
</dbReference>
<evidence type="ECO:0000313" key="3">
    <source>
        <dbReference type="EMBL" id="KAK1124557.1"/>
    </source>
</evidence>
<dbReference type="SUPFAM" id="SSF50494">
    <property type="entry name" value="Trypsin-like serine proteases"/>
    <property type="match status" value="1"/>
</dbReference>
<dbReference type="GO" id="GO:0006508">
    <property type="term" value="P:proteolysis"/>
    <property type="evidence" value="ECO:0007669"/>
    <property type="project" value="InterPro"/>
</dbReference>
<sequence length="394" mass="44686">MRNGKYVPCSNLIPETEAILRCLDGYHREENIGSVQTKCNKNGDWFPQPMQCNPACAQSSKHIPTIINGTEVYIFGSPWHATLYLAMNSTAPKEFLCGATIIHERLLITAAHCVFESEKLRDVSKLYVLAGNIFKDYDSPFHDLRFAKKAEYNGYMGNFADNIAILQIKQHFVFSSMLSPICLDYNDRIVLRDGFYGQVAGFGKTIYGSLSAILRKLEVPYVSFDQCRSLNNTVGMFGKQQKEYYLITEILFNFYDYAMTPRSLLDAILFFSEQRSSLDVTFFCLSDATLFCSPLARTPHTTVFKTHAHHTISILHLYPPRGYCHLDNDLLLHSAILNGHSPPNVTQIVTRTHRFLFRMVRINARQSVIILKGIPSKYILNFLSALVIASTSNS</sequence>
<dbReference type="PANTHER" id="PTHR24252">
    <property type="entry name" value="ACROSIN-RELATED"/>
    <property type="match status" value="1"/>
</dbReference>
<dbReference type="InterPro" id="IPR043504">
    <property type="entry name" value="Peptidase_S1_PA_chymotrypsin"/>
</dbReference>
<evidence type="ECO:0000259" key="2">
    <source>
        <dbReference type="PROSITE" id="PS50240"/>
    </source>
</evidence>
<dbReference type="Proteomes" id="UP001177670">
    <property type="component" value="Unassembled WGS sequence"/>
</dbReference>
<reference evidence="3" key="1">
    <citation type="submission" date="2021-10" db="EMBL/GenBank/DDBJ databases">
        <title>Melipona bicolor Genome sequencing and assembly.</title>
        <authorList>
            <person name="Araujo N.S."/>
            <person name="Arias M.C."/>
        </authorList>
    </citation>
    <scope>NUCLEOTIDE SEQUENCE</scope>
    <source>
        <strain evidence="3">USP_2M_L1-L4_2017</strain>
        <tissue evidence="3">Whole body</tissue>
    </source>
</reference>
<dbReference type="InterPro" id="IPR009003">
    <property type="entry name" value="Peptidase_S1_PA"/>
</dbReference>
<dbReference type="Gene3D" id="2.10.70.10">
    <property type="entry name" value="Complement Module, domain 1"/>
    <property type="match status" value="1"/>
</dbReference>
<dbReference type="GO" id="GO:0004252">
    <property type="term" value="F:serine-type endopeptidase activity"/>
    <property type="evidence" value="ECO:0007669"/>
    <property type="project" value="InterPro"/>
</dbReference>
<dbReference type="SMART" id="SM00020">
    <property type="entry name" value="Tryp_SPc"/>
    <property type="match status" value="1"/>
</dbReference>
<keyword evidence="1" id="KW-1015">Disulfide bond</keyword>
<dbReference type="EMBL" id="JAHYIQ010000018">
    <property type="protein sequence ID" value="KAK1124557.1"/>
    <property type="molecule type" value="Genomic_DNA"/>
</dbReference>
<evidence type="ECO:0000256" key="1">
    <source>
        <dbReference type="ARBA" id="ARBA00023157"/>
    </source>
</evidence>
<dbReference type="SUPFAM" id="SSF57535">
    <property type="entry name" value="Complement control module/SCR domain"/>
    <property type="match status" value="1"/>
</dbReference>
<comment type="caution">
    <text evidence="3">The sequence shown here is derived from an EMBL/GenBank/DDBJ whole genome shotgun (WGS) entry which is preliminary data.</text>
</comment>
<name>A0AA40FT40_9HYME</name>
<dbReference type="InterPro" id="IPR018114">
    <property type="entry name" value="TRYPSIN_HIS"/>
</dbReference>
<protein>
    <recommendedName>
        <fullName evidence="2">Peptidase S1 domain-containing protein</fullName>
    </recommendedName>
</protein>
<gene>
    <name evidence="3" type="ORF">K0M31_006905</name>
</gene>
<dbReference type="AlphaFoldDB" id="A0AA40FT40"/>
<dbReference type="Gene3D" id="2.40.10.10">
    <property type="entry name" value="Trypsin-like serine proteases"/>
    <property type="match status" value="1"/>
</dbReference>
<keyword evidence="4" id="KW-1185">Reference proteome</keyword>
<dbReference type="PROSITE" id="PS50240">
    <property type="entry name" value="TRYPSIN_DOM"/>
    <property type="match status" value="1"/>
</dbReference>
<dbReference type="PANTHER" id="PTHR24252:SF7">
    <property type="entry name" value="HYALIN"/>
    <property type="match status" value="1"/>
</dbReference>